<proteinExistence type="predicted"/>
<accession>A0A9P8QHB0</accession>
<dbReference type="Proteomes" id="UP000774326">
    <property type="component" value="Unassembled WGS sequence"/>
</dbReference>
<organism evidence="1 2">
    <name type="scientific">Wickerhamomyces pijperi</name>
    <name type="common">Yeast</name>
    <name type="synonym">Pichia pijperi</name>
    <dbReference type="NCBI Taxonomy" id="599730"/>
    <lineage>
        <taxon>Eukaryota</taxon>
        <taxon>Fungi</taxon>
        <taxon>Dikarya</taxon>
        <taxon>Ascomycota</taxon>
        <taxon>Saccharomycotina</taxon>
        <taxon>Saccharomycetes</taxon>
        <taxon>Phaffomycetales</taxon>
        <taxon>Wickerhamomycetaceae</taxon>
        <taxon>Wickerhamomyces</taxon>
    </lineage>
</organism>
<dbReference type="EMBL" id="JAEUBG010000073">
    <property type="protein sequence ID" value="KAH3688890.1"/>
    <property type="molecule type" value="Genomic_DNA"/>
</dbReference>
<reference evidence="1" key="1">
    <citation type="journal article" date="2021" name="Open Biol.">
        <title>Shared evolutionary footprints suggest mitochondrial oxidative damage underlies multiple complex I losses in fungi.</title>
        <authorList>
            <person name="Schikora-Tamarit M.A."/>
            <person name="Marcet-Houben M."/>
            <person name="Nosek J."/>
            <person name="Gabaldon T."/>
        </authorList>
    </citation>
    <scope>NUCLEOTIDE SEQUENCE</scope>
    <source>
        <strain evidence="1">CBS2887</strain>
    </source>
</reference>
<reference evidence="1" key="2">
    <citation type="submission" date="2021-01" db="EMBL/GenBank/DDBJ databases">
        <authorList>
            <person name="Schikora-Tamarit M.A."/>
        </authorList>
    </citation>
    <scope>NUCLEOTIDE SEQUENCE</scope>
    <source>
        <strain evidence="1">CBS2887</strain>
    </source>
</reference>
<sequence length="118" mass="13530">MVELPAEMLTKTLTSMEVSKLKEEEGQFHSDTIHVFQQGNLHSFVNVGLQHLADDVCEGRFGFEVLSIDGQEGTPRFSTIDLRRHQLEVQTGSDHFRSVPFRQFRADPIRVLTQDFIQ</sequence>
<evidence type="ECO:0000313" key="2">
    <source>
        <dbReference type="Proteomes" id="UP000774326"/>
    </source>
</evidence>
<comment type="caution">
    <text evidence="1">The sequence shown here is derived from an EMBL/GenBank/DDBJ whole genome shotgun (WGS) entry which is preliminary data.</text>
</comment>
<evidence type="ECO:0000313" key="1">
    <source>
        <dbReference type="EMBL" id="KAH3688890.1"/>
    </source>
</evidence>
<gene>
    <name evidence="1" type="ORF">WICPIJ_000135</name>
</gene>
<keyword evidence="2" id="KW-1185">Reference proteome</keyword>
<dbReference type="AlphaFoldDB" id="A0A9P8QHB0"/>
<protein>
    <submittedName>
        <fullName evidence="1">Uncharacterized protein</fullName>
    </submittedName>
</protein>
<name>A0A9P8QHB0_WICPI</name>